<protein>
    <submittedName>
        <fullName evidence="4">Num1 protein</fullName>
    </submittedName>
</protein>
<organism evidence="4 5">
    <name type="scientific">Pichia kluyveri</name>
    <name type="common">Yeast</name>
    <dbReference type="NCBI Taxonomy" id="36015"/>
    <lineage>
        <taxon>Eukaryota</taxon>
        <taxon>Fungi</taxon>
        <taxon>Dikarya</taxon>
        <taxon>Ascomycota</taxon>
        <taxon>Saccharomycotina</taxon>
        <taxon>Pichiomycetes</taxon>
        <taxon>Pichiales</taxon>
        <taxon>Pichiaceae</taxon>
        <taxon>Pichia</taxon>
    </lineage>
</organism>
<proteinExistence type="predicted"/>
<feature type="region of interest" description="Disordered" evidence="2">
    <location>
        <begin position="2119"/>
        <end position="2155"/>
    </location>
</feature>
<dbReference type="InterPro" id="IPR024774">
    <property type="entry name" value="PH_dom-Mcp5-type"/>
</dbReference>
<feature type="compositionally biased region" description="Basic and acidic residues" evidence="2">
    <location>
        <begin position="1566"/>
        <end position="1575"/>
    </location>
</feature>
<feature type="region of interest" description="Disordered" evidence="2">
    <location>
        <begin position="28"/>
        <end position="64"/>
    </location>
</feature>
<reference evidence="4 5" key="1">
    <citation type="journal article" date="2023" name="Elife">
        <title>Identification of key yeast species and microbe-microbe interactions impacting larval growth of Drosophila in the wild.</title>
        <authorList>
            <person name="Mure A."/>
            <person name="Sugiura Y."/>
            <person name="Maeda R."/>
            <person name="Honda K."/>
            <person name="Sakurai N."/>
            <person name="Takahashi Y."/>
            <person name="Watada M."/>
            <person name="Katoh T."/>
            <person name="Gotoh A."/>
            <person name="Gotoh Y."/>
            <person name="Taniguchi I."/>
            <person name="Nakamura K."/>
            <person name="Hayashi T."/>
            <person name="Katayama T."/>
            <person name="Uemura T."/>
            <person name="Hattori Y."/>
        </authorList>
    </citation>
    <scope>NUCLEOTIDE SEQUENCE [LARGE SCALE GENOMIC DNA]</scope>
    <source>
        <strain evidence="4 5">PK-24</strain>
    </source>
</reference>
<dbReference type="Proteomes" id="UP001378960">
    <property type="component" value="Unassembled WGS sequence"/>
</dbReference>
<evidence type="ECO:0000256" key="2">
    <source>
        <dbReference type="SAM" id="MobiDB-lite"/>
    </source>
</evidence>
<feature type="coiled-coil region" evidence="1">
    <location>
        <begin position="619"/>
        <end position="646"/>
    </location>
</feature>
<comment type="caution">
    <text evidence="4">The sequence shown here is derived from an EMBL/GenBank/DDBJ whole genome shotgun (WGS) entry which is preliminary data.</text>
</comment>
<name>A0AAV5RBP3_PICKL</name>
<feature type="coiled-coil region" evidence="1">
    <location>
        <begin position="1172"/>
        <end position="1230"/>
    </location>
</feature>
<feature type="coiled-coil region" evidence="1">
    <location>
        <begin position="1337"/>
        <end position="1367"/>
    </location>
</feature>
<evidence type="ECO:0000313" key="5">
    <source>
        <dbReference type="Proteomes" id="UP001378960"/>
    </source>
</evidence>
<dbReference type="Pfam" id="PF12814">
    <property type="entry name" value="Mcp5_PH"/>
    <property type="match status" value="1"/>
</dbReference>
<feature type="region of interest" description="Disordered" evidence="2">
    <location>
        <begin position="1566"/>
        <end position="1592"/>
    </location>
</feature>
<keyword evidence="5" id="KW-1185">Reference proteome</keyword>
<feature type="coiled-coil region" evidence="1">
    <location>
        <begin position="902"/>
        <end position="970"/>
    </location>
</feature>
<dbReference type="GO" id="GO:0015631">
    <property type="term" value="F:tubulin binding"/>
    <property type="evidence" value="ECO:0007669"/>
    <property type="project" value="TreeGrafter"/>
</dbReference>
<feature type="coiled-coil region" evidence="1">
    <location>
        <begin position="478"/>
        <end position="586"/>
    </location>
</feature>
<feature type="compositionally biased region" description="Polar residues" evidence="2">
    <location>
        <begin position="2134"/>
        <end position="2155"/>
    </location>
</feature>
<dbReference type="EMBL" id="BTGB01000009">
    <property type="protein sequence ID" value="GMM48034.1"/>
    <property type="molecule type" value="Genomic_DNA"/>
</dbReference>
<evidence type="ECO:0000313" key="4">
    <source>
        <dbReference type="EMBL" id="GMM48034.1"/>
    </source>
</evidence>
<feature type="compositionally biased region" description="Basic and acidic residues" evidence="2">
    <location>
        <begin position="1582"/>
        <end position="1592"/>
    </location>
</feature>
<dbReference type="InterPro" id="IPR001849">
    <property type="entry name" value="PH_domain"/>
</dbReference>
<dbReference type="PANTHER" id="PTHR28190:SF1">
    <property type="entry name" value="NUCLEAR MIGRATION PROTEIN NUM1"/>
    <property type="match status" value="1"/>
</dbReference>
<dbReference type="GO" id="GO:0005739">
    <property type="term" value="C:mitochondrion"/>
    <property type="evidence" value="ECO:0007669"/>
    <property type="project" value="TreeGrafter"/>
</dbReference>
<dbReference type="SUPFAM" id="SSF50729">
    <property type="entry name" value="PH domain-like"/>
    <property type="match status" value="1"/>
</dbReference>
<gene>
    <name evidence="4" type="ORF">DAPK24_046320</name>
</gene>
<feature type="coiled-coil region" evidence="1">
    <location>
        <begin position="112"/>
        <end position="269"/>
    </location>
</feature>
<accession>A0AAV5RBP3</accession>
<feature type="domain" description="PH" evidence="3">
    <location>
        <begin position="1977"/>
        <end position="2090"/>
    </location>
</feature>
<dbReference type="InterPro" id="IPR053005">
    <property type="entry name" value="Nuclear_Pos-Cytoskel_Interact"/>
</dbReference>
<keyword evidence="1" id="KW-0175">Coiled coil</keyword>
<evidence type="ECO:0000256" key="1">
    <source>
        <dbReference type="SAM" id="Coils"/>
    </source>
</evidence>
<dbReference type="GO" id="GO:0032065">
    <property type="term" value="P:maintenance of protein location in cell cortex"/>
    <property type="evidence" value="ECO:0007669"/>
    <property type="project" value="InterPro"/>
</dbReference>
<sequence length="2155" mass="247230">MDETDENHSGFYTAPSSMRLNHQFNSLSQQLNPNNSYASSSENSSITESSSISSSNDESDYESDVEDDAMFFGNNRALQSVNDLNESYNESLHSNEEDDLITGVNDGLLGFSRVLAKEKDILQKELDSFKEENADLLNQINNLKLTSEKSSQRYEDIKDELLASENKLNENSKMIQKYENKIKSLCDDLSSSKSEIIKLNKTVKEISDNKEDILKSNEAQVRKLKSQIDELKNLNDSFEKEIGIQTEQILELKNQIKDLKSEINNLKVAKIDGNVNHDDKETSFIDDSILIDEFPQLNVKEFNEIQSDKLKMKIKQLNSYIRAIKDKNEKIDLDLKSYQKSEFIRKLSFDNSKEIDNSFDEMDVSIHFSDDDEQNESVLDTKNNNNTSFSANILPQNIDLNGSTPISSRKPSISTPTKPHYTLLVPKTILNNEFVFDKVDLNEYHTINLSETNITKLSLQPQNQLSYLNYNIVSNDFVNNLNKEIKELKNKVENPNLSALKEKHNLIDCSALDISRKAHEATCSMLEVKIEELQKKIDKPDVEYIKTKCHEKSFEMISSLELEKMKKSKQNEVHQLKQKLSFLNTTFESPSKEYLLSHASDHKLVMVDEDQFKTTEETIKSLTNLLEERNNDLEFFKNNLTSLQNQLDFPSIEYLTEKAKLKKCTVITDDDLSNLKSTKTVFESRLNDANDYIEIILSTKSKLETDKTELEKKILELENKCTKLHELNENPTLKYLELKSNSLDFLLLSRTSHQAEVSKSEFYSKQNENLISENKKLKQKIDKPEFNYISEKLLQLYNYRCISNEEFNSINNEKSDIALKLDTSNKLNQTLQEKIDSNVSEIGVLNSKIVLLENEIVNLTAKYETKQTSYNDLRNRLDSPSIGYLKEKCTNQDFVLLKTEEYKNLQTDIKFANEQLQKSNDELEHTKQLKISLEKEFRDNVNNTVAASLFDATKSELEDAKLEILSQENKLKELDFIKSELIDAKSQIGAQIIKLKDLDSTKLEMEDAKTQIETQNFKLKEFILTKSKLTNAKSEIENQKIELQQLDSTKAELETKLEEALNKIKLKESELDTTSAKVESLEIIKDKLKEKSAQLEDVETDKIQLQNEIHSLEGIREKLAESENKVVSLNEKLVNLNNTHEKPSVEYLTEKAIEQNKVLLTTEEKANLVTNLKEVSSKNVNLINLKETLENQVKEHETEINSLKINIQNLKRENTDLIKQLEEVKSLQNNPTVDYIKSKSTTLELVAIPIKQHSELKLNNQKQTSMIQTHKEEAIKLKKSLAEAKTAIDNPNLEFLEAKLKNFDCIPVKNKELEEFKLAKLEVDKHSKIQKQNAEKINILETKVAEKEKQIDELNHLKIEVSTKQAELDKTLSQLDQAVSLYNEPSVQYLISKLDSNSYKTMPAAEYTKIDEGIKGLEKKLEDCNKNLGEKSSLLESLKLELENTKVDYEAQIKLLKEEALNKQSSAPISAIKYTNENNIDSHSIAAVKSEDENTSELQVQHLKDLASKHGYAIISSQDFSTLIEYKNKFENVETKSFEELSEKIKQAEEKVHLLTKEIETLEKQVETDSTDKGGKSKNSKSKKELNTQLESKKKALKSESDILTELYDKLKKLKTIESPHINNVDAEEITTLKKELAQLQNKYESKNNEMELLKSKMNETSEPRVLADVLSLLGYSIRTPDKTHIQLGSIKLHKQNIKLKSVVDNKWYNSADGVFDIDRLISEEKYLLLNNQELKQKCDLMLKSMKTDEIKKLMINSDMVVLQKAEYQTLNEAINQKDDVPSTLTLQDLKKHADILDIVTMTKSEAENLKNSKITSTMLTDKANELGMVLFTKEEVQKLETKKPVTKENIVEKAKEFDLLCISKSRYVATSIARTPDVDHVKVVPNSYYSILVNSHAWFKNNKRSISTPTRPETITENDNTEVASFSPSNITQTFSTKDNQLHLPAKVDEADLMSLNSVATEISNKAEIRAAITKTVIGETLYKYYRKLGPLSNVSDTRHPKYFWIHAHTCTLYWAKSNPVLSPDGKKTIKSAKIYGITSVDDKNPLPVGLYYKTLVLKTSSKTMRITCPTRQIHNIWYNAIIYLLERSTDNLINDTNFENQYEQDFSLDRKTALERTQSQSVRQHSLRHSPSMRNNSFRINHSQSTRSMRSIR</sequence>
<feature type="coiled-coil region" evidence="1">
    <location>
        <begin position="842"/>
        <end position="876"/>
    </location>
</feature>
<dbReference type="GO" id="GO:0000226">
    <property type="term" value="P:microtubule cytoskeleton organization"/>
    <property type="evidence" value="ECO:0007669"/>
    <property type="project" value="TreeGrafter"/>
</dbReference>
<evidence type="ECO:0000259" key="3">
    <source>
        <dbReference type="SMART" id="SM00233"/>
    </source>
</evidence>
<dbReference type="SMART" id="SM00233">
    <property type="entry name" value="PH"/>
    <property type="match status" value="1"/>
</dbReference>
<feature type="coiled-coil region" evidence="1">
    <location>
        <begin position="1026"/>
        <end position="1139"/>
    </location>
</feature>
<dbReference type="GO" id="GO:0005543">
    <property type="term" value="F:phospholipid binding"/>
    <property type="evidence" value="ECO:0007669"/>
    <property type="project" value="InterPro"/>
</dbReference>
<feature type="compositionally biased region" description="Low complexity" evidence="2">
    <location>
        <begin position="28"/>
        <end position="56"/>
    </location>
</feature>
<feature type="coiled-coil region" evidence="1">
    <location>
        <begin position="693"/>
        <end position="730"/>
    </location>
</feature>
<dbReference type="PANTHER" id="PTHR28190">
    <property type="entry name" value="NUCLEAR MIGRATION PROTEIN NUM1"/>
    <property type="match status" value="1"/>
</dbReference>
<dbReference type="GO" id="GO:0005938">
    <property type="term" value="C:cell cortex"/>
    <property type="evidence" value="ECO:0007669"/>
    <property type="project" value="InterPro"/>
</dbReference>